<dbReference type="PROSITE" id="PS51192">
    <property type="entry name" value="HELICASE_ATP_BIND_1"/>
    <property type="match status" value="1"/>
</dbReference>
<gene>
    <name evidence="6" type="primary">okr</name>
    <name evidence="6" type="ORF">CGGC5_v000450</name>
</gene>
<evidence type="ECO:0000313" key="6">
    <source>
        <dbReference type="EMBL" id="KAF4491894.1"/>
    </source>
</evidence>
<dbReference type="InParanoid" id="A0A7J6JMG5"/>
<evidence type="ECO:0000256" key="1">
    <source>
        <dbReference type="ARBA" id="ARBA00022741"/>
    </source>
</evidence>
<keyword evidence="7" id="KW-1185">Reference proteome</keyword>
<keyword evidence="1" id="KW-0547">Nucleotide-binding</keyword>
<dbReference type="InterPro" id="IPR038718">
    <property type="entry name" value="SNF2-like_sf"/>
</dbReference>
<protein>
    <submittedName>
        <fullName evidence="6">DNA repair and recombination protein RAD54-like</fullName>
    </submittedName>
</protein>
<dbReference type="Gene3D" id="3.40.50.10810">
    <property type="entry name" value="Tandem AAA-ATPase domain"/>
    <property type="match status" value="1"/>
</dbReference>
<dbReference type="GO" id="GO:0005524">
    <property type="term" value="F:ATP binding"/>
    <property type="evidence" value="ECO:0007669"/>
    <property type="project" value="UniProtKB-KW"/>
</dbReference>
<keyword evidence="2" id="KW-0378">Hydrolase</keyword>
<dbReference type="OrthoDB" id="5244781at2759"/>
<comment type="caution">
    <text evidence="6">The sequence shown here is derived from an EMBL/GenBank/DDBJ whole genome shotgun (WGS) entry which is preliminary data.</text>
</comment>
<dbReference type="EMBL" id="ANPB02000001">
    <property type="protein sequence ID" value="KAF4491894.1"/>
    <property type="molecule type" value="Genomic_DNA"/>
</dbReference>
<dbReference type="Proteomes" id="UP000011096">
    <property type="component" value="Unassembled WGS sequence"/>
</dbReference>
<dbReference type="InterPro" id="IPR027417">
    <property type="entry name" value="P-loop_NTPase"/>
</dbReference>
<dbReference type="InterPro" id="IPR014001">
    <property type="entry name" value="Helicase_ATP-bd"/>
</dbReference>
<evidence type="ECO:0000259" key="5">
    <source>
        <dbReference type="PROSITE" id="PS51194"/>
    </source>
</evidence>
<dbReference type="RefSeq" id="XP_031888516.2">
    <property type="nucleotide sequence ID" value="XM_032032453.2"/>
</dbReference>
<dbReference type="Pfam" id="PF00271">
    <property type="entry name" value="Helicase_C"/>
    <property type="match status" value="1"/>
</dbReference>
<evidence type="ECO:0000313" key="7">
    <source>
        <dbReference type="Proteomes" id="UP000011096"/>
    </source>
</evidence>
<accession>A0A7J6JMG5</accession>
<sequence>MGYGKTLTTIMTTMRPKGMPYQGPVWIVVPKTLVPHWEEQFSCFEQVDRPSVFVLTDKDMSARELAEAKDDFIIITPQYLSARYLEWQDATQQARSGLYILGRPVARRQTSSRLWQTNCVFDIECWTSLGLHFPFAIFDEVHGAKNPDAIINRASAALDARAKLLVSGTPMKNRVFDAFGILKILPGCPFATENAFLRVLSVNPKARGPPELRLRRLAQILDACTIVRPHEALNLPDLVEHTVEAELLDETVLDIAMIAHQFHRLAVISGGGRRRRPQNTGHGAALSYATRARLMATSPVFNRPSPSQEKDMRSTRERFGEWCTEKGHDKLTIARNPDLLHWNPEVGDVDEEDEVIGPDDANLNDNLRRARNRQLWLSHLDTEWEKELDWFVEPIMVFSEGVHELDLIERFLQWQFEWDSKVLRFDSTRSPEEREDVRRRFQHKKERSILLATVGAGGQGISLTTCHHVVLIQPLWTLAEEKQAIARYHRQGQAQKMHVWRLRSSGSVMEMHILDKAEVKDAEVEEHRRQPPVRQEVTLANPKPQRRETNLADREPARQFARPHTRLVFSVV</sequence>
<dbReference type="GO" id="GO:0005634">
    <property type="term" value="C:nucleus"/>
    <property type="evidence" value="ECO:0007669"/>
    <property type="project" value="TreeGrafter"/>
</dbReference>
<dbReference type="GO" id="GO:0006281">
    <property type="term" value="P:DNA repair"/>
    <property type="evidence" value="ECO:0007669"/>
    <property type="project" value="TreeGrafter"/>
</dbReference>
<reference evidence="6 7" key="1">
    <citation type="submission" date="2012-08" db="EMBL/GenBank/DDBJ databases">
        <authorList>
            <person name="Gan P.H.P."/>
            <person name="Ikeda K."/>
            <person name="Irieda H."/>
            <person name="Narusaka M."/>
            <person name="O'Connell R.J."/>
            <person name="Narusaka Y."/>
            <person name="Takano Y."/>
            <person name="Kubo Y."/>
            <person name="Shirasu K."/>
        </authorList>
    </citation>
    <scope>NUCLEOTIDE SEQUENCE [LARGE SCALE GENOMIC DNA]</scope>
    <source>
        <strain evidence="6 7">Nara gc5</strain>
    </source>
</reference>
<feature type="domain" description="Helicase C-terminal" evidence="5">
    <location>
        <begin position="387"/>
        <end position="540"/>
    </location>
</feature>
<dbReference type="SMART" id="SM00490">
    <property type="entry name" value="HELICc"/>
    <property type="match status" value="1"/>
</dbReference>
<dbReference type="InterPro" id="IPR000330">
    <property type="entry name" value="SNF2_N"/>
</dbReference>
<keyword evidence="3" id="KW-0067">ATP-binding</keyword>
<dbReference type="GeneID" id="43616496"/>
<dbReference type="InterPro" id="IPR049730">
    <property type="entry name" value="SNF2/RAD54-like_C"/>
</dbReference>
<dbReference type="GO" id="GO:0016787">
    <property type="term" value="F:hydrolase activity"/>
    <property type="evidence" value="ECO:0007669"/>
    <property type="project" value="UniProtKB-KW"/>
</dbReference>
<dbReference type="InterPro" id="IPR001650">
    <property type="entry name" value="Helicase_C-like"/>
</dbReference>
<evidence type="ECO:0000256" key="2">
    <source>
        <dbReference type="ARBA" id="ARBA00022801"/>
    </source>
</evidence>
<evidence type="ECO:0000259" key="4">
    <source>
        <dbReference type="PROSITE" id="PS51192"/>
    </source>
</evidence>
<dbReference type="Pfam" id="PF00176">
    <property type="entry name" value="SNF2-rel_dom"/>
    <property type="match status" value="1"/>
</dbReference>
<dbReference type="GO" id="GO:0008094">
    <property type="term" value="F:ATP-dependent activity, acting on DNA"/>
    <property type="evidence" value="ECO:0007669"/>
    <property type="project" value="TreeGrafter"/>
</dbReference>
<organism evidence="6 7">
    <name type="scientific">Colletotrichum fructicola (strain Nara gc5)</name>
    <name type="common">Anthracnose fungus</name>
    <name type="synonym">Colletotrichum gloeosporioides (strain Nara gc5)</name>
    <dbReference type="NCBI Taxonomy" id="1213859"/>
    <lineage>
        <taxon>Eukaryota</taxon>
        <taxon>Fungi</taxon>
        <taxon>Dikarya</taxon>
        <taxon>Ascomycota</taxon>
        <taxon>Pezizomycotina</taxon>
        <taxon>Sordariomycetes</taxon>
        <taxon>Hypocreomycetidae</taxon>
        <taxon>Glomerellales</taxon>
        <taxon>Glomerellaceae</taxon>
        <taxon>Colletotrichum</taxon>
        <taxon>Colletotrichum gloeosporioides species complex</taxon>
    </lineage>
</organism>
<dbReference type="InterPro" id="IPR050628">
    <property type="entry name" value="SNF2_RAD54_helicase_TF"/>
</dbReference>
<dbReference type="PANTHER" id="PTHR45626">
    <property type="entry name" value="TRANSCRIPTION TERMINATION FACTOR 2-RELATED"/>
    <property type="match status" value="1"/>
</dbReference>
<dbReference type="CDD" id="cd18793">
    <property type="entry name" value="SF2_C_SNF"/>
    <property type="match status" value="1"/>
</dbReference>
<feature type="domain" description="Helicase ATP-binding" evidence="4">
    <location>
        <begin position="1"/>
        <end position="188"/>
    </location>
</feature>
<dbReference type="AlphaFoldDB" id="A0A7J6JMG5"/>
<reference evidence="6 7" key="2">
    <citation type="submission" date="2020-04" db="EMBL/GenBank/DDBJ databases">
        <title>Genome sequencing and assembly of multiple isolates from the Colletotrichum gloeosporioides species complex.</title>
        <authorList>
            <person name="Gan P."/>
            <person name="Shirasu K."/>
        </authorList>
    </citation>
    <scope>NUCLEOTIDE SEQUENCE [LARGE SCALE GENOMIC DNA]</scope>
    <source>
        <strain evidence="6 7">Nara gc5</strain>
    </source>
</reference>
<dbReference type="PROSITE" id="PS51194">
    <property type="entry name" value="HELICASE_CTER"/>
    <property type="match status" value="1"/>
</dbReference>
<name>A0A7J6JMG5_COLFN</name>
<dbReference type="SUPFAM" id="SSF52540">
    <property type="entry name" value="P-loop containing nucleoside triphosphate hydrolases"/>
    <property type="match status" value="2"/>
</dbReference>
<proteinExistence type="predicted"/>
<evidence type="ECO:0000256" key="3">
    <source>
        <dbReference type="ARBA" id="ARBA00022840"/>
    </source>
</evidence>
<dbReference type="Gene3D" id="3.40.50.300">
    <property type="entry name" value="P-loop containing nucleotide triphosphate hydrolases"/>
    <property type="match status" value="1"/>
</dbReference>
<dbReference type="PANTHER" id="PTHR45626:SF11">
    <property type="entry name" value="FAMILY HELICASE, PUTATIVE (AFU_ORTHOLOGUE AFUA_5G06590)-RELATED"/>
    <property type="match status" value="1"/>
</dbReference>